<organism evidence="1">
    <name type="scientific">marine metagenome</name>
    <dbReference type="NCBI Taxonomy" id="408172"/>
    <lineage>
        <taxon>unclassified sequences</taxon>
        <taxon>metagenomes</taxon>
        <taxon>ecological metagenomes</taxon>
    </lineage>
</organism>
<protein>
    <submittedName>
        <fullName evidence="1">Uncharacterized protein</fullName>
    </submittedName>
</protein>
<dbReference type="AlphaFoldDB" id="A0A381X189"/>
<evidence type="ECO:0000313" key="1">
    <source>
        <dbReference type="EMBL" id="SVA58556.1"/>
    </source>
</evidence>
<dbReference type="EMBL" id="UINC01013573">
    <property type="protein sequence ID" value="SVA58556.1"/>
    <property type="molecule type" value="Genomic_DNA"/>
</dbReference>
<sequence length="85" mass="9945">MNDNEWDFVHENVASKDINLFDMEPQQKFNDTHCLAHIMCWAGAFPSVSQARKNGWDRPVPFGFSEFKVGKRKRCIFILNRIGEK</sequence>
<name>A0A381X189_9ZZZZ</name>
<accession>A0A381X189</accession>
<proteinExistence type="predicted"/>
<gene>
    <name evidence="1" type="ORF">METZ01_LOCUS111410</name>
</gene>
<reference evidence="1" key="1">
    <citation type="submission" date="2018-05" db="EMBL/GenBank/DDBJ databases">
        <authorList>
            <person name="Lanie J.A."/>
            <person name="Ng W.-L."/>
            <person name="Kazmierczak K.M."/>
            <person name="Andrzejewski T.M."/>
            <person name="Davidsen T.M."/>
            <person name="Wayne K.J."/>
            <person name="Tettelin H."/>
            <person name="Glass J.I."/>
            <person name="Rusch D."/>
            <person name="Podicherti R."/>
            <person name="Tsui H.-C.T."/>
            <person name="Winkler M.E."/>
        </authorList>
    </citation>
    <scope>NUCLEOTIDE SEQUENCE</scope>
</reference>